<evidence type="ECO:0000256" key="1">
    <source>
        <dbReference type="SAM" id="MobiDB-lite"/>
    </source>
</evidence>
<reference evidence="3" key="1">
    <citation type="submission" date="2021-02" db="EMBL/GenBank/DDBJ databases">
        <authorList>
            <person name="Dougan E. K."/>
            <person name="Rhodes N."/>
            <person name="Thang M."/>
            <person name="Chan C."/>
        </authorList>
    </citation>
    <scope>NUCLEOTIDE SEQUENCE</scope>
</reference>
<dbReference type="InterPro" id="IPR027417">
    <property type="entry name" value="P-loop_NTPase"/>
</dbReference>
<dbReference type="GO" id="GO:0005525">
    <property type="term" value="F:GTP binding"/>
    <property type="evidence" value="ECO:0007669"/>
    <property type="project" value="InterPro"/>
</dbReference>
<dbReference type="AlphaFoldDB" id="A0A812KTG0"/>
<comment type="caution">
    <text evidence="3">The sequence shown here is derived from an EMBL/GenBank/DDBJ whole genome shotgun (WGS) entry which is preliminary data.</text>
</comment>
<dbReference type="InterPro" id="IPR001660">
    <property type="entry name" value="SAM"/>
</dbReference>
<evidence type="ECO:0000259" key="2">
    <source>
        <dbReference type="PROSITE" id="PS50105"/>
    </source>
</evidence>
<gene>
    <name evidence="3" type="ORF">SNAT2548_LOCUS9292</name>
</gene>
<sequence>MGLVLRDSTPNFRGRTMPLIGPTGAGKTTLFNKLTGSTEETSGGRLTQTQHNVSHPGLEPAQGLSIIDTPGYASEGMTFDHAFELRKALTTGEVAQIVVVQDLGNSRQDNLMTMLAPINDIMSCDTFYLDRYGRDSRNTGCTRSPYRTRVFLVFTKRDLFQLQRDVAEWTKYIRFARARFPWIGPVALIDKNVSTEWLQRTVVACAGYEPLSCHSYTIPMPDFLASFPIPFMLTQAEQNELQPFSSQLKNDFNEALRSMDGSFMHDLQRSLLDKGPQPSSSSVLDCLAHFLDDLFDDAVWRCVGQILKLPADELWNTIDPAMLNFRVEKWNGVRAALAKDYVSMRAALRQRYPEGAEAVYKRCNHCRLIYVKPIGCNDWTTCGAPVHGSDVMSFHYCYDPSARLKFQVKQKTRAANRSQFEEQAVTRRDRLRSVVKDLCVAWIYGSGADDPNRARDSASSEPAPSHGRGCGKSISWRSMPAVPQKELQELGLLPMLKYETSHMLNSLGLGVRAVEPWLRRHGLGAYAPKFRENAVTLNVLQQLTEQQLRTDFEMTNVFHIRTFIEQRRYLLKRVNSESLRIEAVDDWLHMMGLSQYVSRFAAQGLDHVSMLKMVTPDECRTTFGMVNEYHVMTYQAEKVLLDDDDGSAIQLGEAVPRRAEAGTLQTAFDDVQTRTESVEAGTLQTALADVRTELEMMNESEYHIVPNSTESLLLGAVRRRETSGRSSMPAQTLPDAVPRRNNCNLM</sequence>
<accession>A0A812KTG0</accession>
<dbReference type="Pfam" id="PF00536">
    <property type="entry name" value="SAM_1"/>
    <property type="match status" value="2"/>
</dbReference>
<dbReference type="SUPFAM" id="SSF47769">
    <property type="entry name" value="SAM/Pointed domain"/>
    <property type="match status" value="2"/>
</dbReference>
<dbReference type="PROSITE" id="PS50105">
    <property type="entry name" value="SAM_DOMAIN"/>
    <property type="match status" value="2"/>
</dbReference>
<protein>
    <recommendedName>
        <fullName evidence="2">SAM domain-containing protein</fullName>
    </recommendedName>
</protein>
<dbReference type="Gene3D" id="3.40.50.300">
    <property type="entry name" value="P-loop containing nucleotide triphosphate hydrolases"/>
    <property type="match status" value="1"/>
</dbReference>
<dbReference type="Pfam" id="PF01926">
    <property type="entry name" value="MMR_HSR1"/>
    <property type="match status" value="1"/>
</dbReference>
<dbReference type="Proteomes" id="UP000604046">
    <property type="component" value="Unassembled WGS sequence"/>
</dbReference>
<feature type="domain" description="SAM" evidence="2">
    <location>
        <begin position="579"/>
        <end position="630"/>
    </location>
</feature>
<dbReference type="SMART" id="SM00454">
    <property type="entry name" value="SAM"/>
    <property type="match status" value="2"/>
</dbReference>
<keyword evidence="4" id="KW-1185">Reference proteome</keyword>
<evidence type="ECO:0000313" key="4">
    <source>
        <dbReference type="Proteomes" id="UP000604046"/>
    </source>
</evidence>
<dbReference type="InterPro" id="IPR013761">
    <property type="entry name" value="SAM/pointed_sf"/>
</dbReference>
<name>A0A812KTG0_9DINO</name>
<organism evidence="3 4">
    <name type="scientific">Symbiodinium natans</name>
    <dbReference type="NCBI Taxonomy" id="878477"/>
    <lineage>
        <taxon>Eukaryota</taxon>
        <taxon>Sar</taxon>
        <taxon>Alveolata</taxon>
        <taxon>Dinophyceae</taxon>
        <taxon>Suessiales</taxon>
        <taxon>Symbiodiniaceae</taxon>
        <taxon>Symbiodinium</taxon>
    </lineage>
</organism>
<proteinExistence type="predicted"/>
<dbReference type="SUPFAM" id="SSF52540">
    <property type="entry name" value="P-loop containing nucleoside triphosphate hydrolases"/>
    <property type="match status" value="1"/>
</dbReference>
<dbReference type="Gene3D" id="1.10.150.50">
    <property type="entry name" value="Transcription Factor, Ets-1"/>
    <property type="match status" value="2"/>
</dbReference>
<feature type="region of interest" description="Disordered" evidence="1">
    <location>
        <begin position="720"/>
        <end position="746"/>
    </location>
</feature>
<dbReference type="EMBL" id="CAJNDS010000713">
    <property type="protein sequence ID" value="CAE7229857.1"/>
    <property type="molecule type" value="Genomic_DNA"/>
</dbReference>
<feature type="region of interest" description="Disordered" evidence="1">
    <location>
        <begin position="450"/>
        <end position="471"/>
    </location>
</feature>
<dbReference type="InterPro" id="IPR006073">
    <property type="entry name" value="GTP-bd"/>
</dbReference>
<evidence type="ECO:0000313" key="3">
    <source>
        <dbReference type="EMBL" id="CAE7229857.1"/>
    </source>
</evidence>
<feature type="region of interest" description="Disordered" evidence="1">
    <location>
        <begin position="1"/>
        <end position="20"/>
    </location>
</feature>
<feature type="domain" description="SAM" evidence="2">
    <location>
        <begin position="509"/>
        <end position="573"/>
    </location>
</feature>
<dbReference type="OrthoDB" id="8954335at2759"/>